<sequence length="370" mass="41109">MKIVKVEAIPMMAPADQKITMSQASFDTFFTTIVRLTTDDGIVGIGECMVRTAAGPTKHIVDEMLAPLIMGRDPLDVEAIWEDMFRSERHRGHASGMFVEAMSGIDTALWDIIGKYHHMPLGKLLGGYDRKQIPAYASSIMLNDIPQMVERAQELVSLGYRAMKVKIGTDCRRDVETMKQIRMAVGDGIDLMADANSYYRSVRDAVYVGRGLEELSVLWLEEPVMPDNVMGYQQISQKLDIAIAAGESSFTSLDFCTLFQKECIAIAQPDVTRCGGVTESRRIAELATVFNRQYAPHTGLSSSVCIFATLQLAAWAPNFITYEYGLFGNPLQRLTTKPVPPVVNGLLEVPQEEGIGCELDESFIKKYRID</sequence>
<gene>
    <name evidence="5" type="ORF">H8717_08605</name>
</gene>
<dbReference type="Gene3D" id="3.30.390.10">
    <property type="entry name" value="Enolase-like, N-terminal domain"/>
    <property type="match status" value="1"/>
</dbReference>
<dbReference type="Gene3D" id="3.20.20.120">
    <property type="entry name" value="Enolase-like C-terminal domain"/>
    <property type="match status" value="1"/>
</dbReference>
<dbReference type="SMART" id="SM00922">
    <property type="entry name" value="MR_MLE"/>
    <property type="match status" value="1"/>
</dbReference>
<dbReference type="InterPro" id="IPR036849">
    <property type="entry name" value="Enolase-like_C_sf"/>
</dbReference>
<dbReference type="PANTHER" id="PTHR13794">
    <property type="entry name" value="ENOLASE SUPERFAMILY, MANDELATE RACEMASE"/>
    <property type="match status" value="1"/>
</dbReference>
<organism evidence="5 6">
    <name type="scientific">Yanshouia hominis</name>
    <dbReference type="NCBI Taxonomy" id="2763673"/>
    <lineage>
        <taxon>Bacteria</taxon>
        <taxon>Bacillati</taxon>
        <taxon>Bacillota</taxon>
        <taxon>Clostridia</taxon>
        <taxon>Eubacteriales</taxon>
        <taxon>Oscillospiraceae</taxon>
        <taxon>Yanshouia</taxon>
    </lineage>
</organism>
<dbReference type="CDD" id="cd03316">
    <property type="entry name" value="MR_like"/>
    <property type="match status" value="1"/>
</dbReference>
<comment type="caution">
    <text evidence="5">The sequence shown here is derived from an EMBL/GenBank/DDBJ whole genome shotgun (WGS) entry which is preliminary data.</text>
</comment>
<dbReference type="SUPFAM" id="SSF51604">
    <property type="entry name" value="Enolase C-terminal domain-like"/>
    <property type="match status" value="1"/>
</dbReference>
<dbReference type="InterPro" id="IPR013341">
    <property type="entry name" value="Mandelate_racemase_N_dom"/>
</dbReference>
<evidence type="ECO:0000256" key="1">
    <source>
        <dbReference type="ARBA" id="ARBA00001946"/>
    </source>
</evidence>
<dbReference type="RefSeq" id="WP_262399987.1">
    <property type="nucleotide sequence ID" value="NZ_JACRTB010000011.1"/>
</dbReference>
<feature type="domain" description="Mandelate racemase/muconate lactonizing enzyme C-terminal" evidence="4">
    <location>
        <begin position="145"/>
        <end position="242"/>
    </location>
</feature>
<dbReference type="PANTHER" id="PTHR13794:SF58">
    <property type="entry name" value="MITOCHONDRIAL ENOLASE SUPERFAMILY MEMBER 1"/>
    <property type="match status" value="1"/>
</dbReference>
<keyword evidence="6" id="KW-1185">Reference proteome</keyword>
<proteinExistence type="predicted"/>
<dbReference type="Pfam" id="PF02746">
    <property type="entry name" value="MR_MLE_N"/>
    <property type="match status" value="1"/>
</dbReference>
<dbReference type="EMBL" id="JACRTB010000011">
    <property type="protein sequence ID" value="MBC8576464.1"/>
    <property type="molecule type" value="Genomic_DNA"/>
</dbReference>
<dbReference type="Pfam" id="PF13378">
    <property type="entry name" value="MR_MLE_C"/>
    <property type="match status" value="1"/>
</dbReference>
<dbReference type="InterPro" id="IPR029065">
    <property type="entry name" value="Enolase_C-like"/>
</dbReference>
<dbReference type="InterPro" id="IPR018110">
    <property type="entry name" value="Mandel_Rmase/mucon_lact_enz_CS"/>
</dbReference>
<keyword evidence="2" id="KW-0479">Metal-binding</keyword>
<protein>
    <submittedName>
        <fullName evidence="5">Mandelate racemase/muconate lactonizing enzyme family protein</fullName>
    </submittedName>
</protein>
<dbReference type="InterPro" id="IPR013342">
    <property type="entry name" value="Mandelate_racemase_C"/>
</dbReference>
<name>A0ABR7NJH9_9FIRM</name>
<evidence type="ECO:0000256" key="3">
    <source>
        <dbReference type="ARBA" id="ARBA00022842"/>
    </source>
</evidence>
<comment type="cofactor">
    <cofactor evidence="1">
        <name>Mg(2+)</name>
        <dbReference type="ChEBI" id="CHEBI:18420"/>
    </cofactor>
</comment>
<dbReference type="InterPro" id="IPR029017">
    <property type="entry name" value="Enolase-like_N"/>
</dbReference>
<evidence type="ECO:0000313" key="5">
    <source>
        <dbReference type="EMBL" id="MBC8576464.1"/>
    </source>
</evidence>
<dbReference type="Proteomes" id="UP000658131">
    <property type="component" value="Unassembled WGS sequence"/>
</dbReference>
<dbReference type="InterPro" id="IPR046945">
    <property type="entry name" value="RHMD-like"/>
</dbReference>
<reference evidence="5 6" key="1">
    <citation type="submission" date="2020-08" db="EMBL/GenBank/DDBJ databases">
        <title>Genome public.</title>
        <authorList>
            <person name="Liu C."/>
            <person name="Sun Q."/>
        </authorList>
    </citation>
    <scope>NUCLEOTIDE SEQUENCE [LARGE SCALE GENOMIC DNA]</scope>
    <source>
        <strain evidence="5 6">BX1</strain>
    </source>
</reference>
<keyword evidence="3" id="KW-0460">Magnesium</keyword>
<accession>A0ABR7NJH9</accession>
<evidence type="ECO:0000259" key="4">
    <source>
        <dbReference type="SMART" id="SM00922"/>
    </source>
</evidence>
<dbReference type="SFLD" id="SFLDG00179">
    <property type="entry name" value="mandelate_racemase"/>
    <property type="match status" value="1"/>
</dbReference>
<dbReference type="SUPFAM" id="SSF54826">
    <property type="entry name" value="Enolase N-terminal domain-like"/>
    <property type="match status" value="1"/>
</dbReference>
<evidence type="ECO:0000256" key="2">
    <source>
        <dbReference type="ARBA" id="ARBA00022723"/>
    </source>
</evidence>
<dbReference type="PROSITE" id="PS00908">
    <property type="entry name" value="MR_MLE_1"/>
    <property type="match status" value="1"/>
</dbReference>
<evidence type="ECO:0000313" key="6">
    <source>
        <dbReference type="Proteomes" id="UP000658131"/>
    </source>
</evidence>
<dbReference type="SFLD" id="SFLDS00001">
    <property type="entry name" value="Enolase"/>
    <property type="match status" value="1"/>
</dbReference>